<dbReference type="OrthoDB" id="2443976at2759"/>
<evidence type="ECO:0000256" key="1">
    <source>
        <dbReference type="SAM" id="Phobius"/>
    </source>
</evidence>
<evidence type="ECO:0000313" key="2">
    <source>
        <dbReference type="EMBL" id="CAG8821327.1"/>
    </source>
</evidence>
<feature type="transmembrane region" description="Helical" evidence="1">
    <location>
        <begin position="12"/>
        <end position="34"/>
    </location>
</feature>
<protein>
    <submittedName>
        <fullName evidence="2">354_t:CDS:1</fullName>
    </submittedName>
</protein>
<keyword evidence="1" id="KW-0472">Membrane</keyword>
<keyword evidence="3" id="KW-1185">Reference proteome</keyword>
<dbReference type="EMBL" id="CAJVPY010060557">
    <property type="protein sequence ID" value="CAG8821327.1"/>
    <property type="molecule type" value="Genomic_DNA"/>
</dbReference>
<keyword evidence="1" id="KW-1133">Transmembrane helix</keyword>
<dbReference type="Proteomes" id="UP000789405">
    <property type="component" value="Unassembled WGS sequence"/>
</dbReference>
<feature type="non-terminal residue" evidence="2">
    <location>
        <position position="153"/>
    </location>
</feature>
<feature type="non-terminal residue" evidence="2">
    <location>
        <position position="1"/>
    </location>
</feature>
<gene>
    <name evidence="2" type="ORF">DERYTH_LOCUS27107</name>
</gene>
<dbReference type="AlphaFoldDB" id="A0A9N9KCW2"/>
<evidence type="ECO:0000313" key="3">
    <source>
        <dbReference type="Proteomes" id="UP000789405"/>
    </source>
</evidence>
<organism evidence="2 3">
    <name type="scientific">Dentiscutata erythropus</name>
    <dbReference type="NCBI Taxonomy" id="1348616"/>
    <lineage>
        <taxon>Eukaryota</taxon>
        <taxon>Fungi</taxon>
        <taxon>Fungi incertae sedis</taxon>
        <taxon>Mucoromycota</taxon>
        <taxon>Glomeromycotina</taxon>
        <taxon>Glomeromycetes</taxon>
        <taxon>Diversisporales</taxon>
        <taxon>Gigasporaceae</taxon>
        <taxon>Dentiscutata</taxon>
    </lineage>
</organism>
<proteinExistence type="predicted"/>
<comment type="caution">
    <text evidence="2">The sequence shown here is derived from an EMBL/GenBank/DDBJ whole genome shotgun (WGS) entry which is preliminary data.</text>
</comment>
<name>A0A9N9KCW2_9GLOM</name>
<keyword evidence="1" id="KW-0812">Transmembrane</keyword>
<reference evidence="2" key="1">
    <citation type="submission" date="2021-06" db="EMBL/GenBank/DDBJ databases">
        <authorList>
            <person name="Kallberg Y."/>
            <person name="Tangrot J."/>
            <person name="Rosling A."/>
        </authorList>
    </citation>
    <scope>NUCLEOTIDE SEQUENCE</scope>
    <source>
        <strain evidence="2">MA453B</strain>
    </source>
</reference>
<accession>A0A9N9KCW2</accession>
<sequence length="153" mass="17239">KDRKTEPMSVYSLRIIVTTLFVIVLAGYTVFLILDVYNDQPTIISSLTNVNSFPVPMLILSNIPMKSHLNCYFTYAANNTREDNATCTQYLRQPVLDTTSNNYTSYFQPDGNLLFSTSSNDSLKNMGIMVYIDDPTYNANNLSMSIDITTVDT</sequence>